<evidence type="ECO:0000256" key="15">
    <source>
        <dbReference type="ARBA" id="ARBA00049390"/>
    </source>
</evidence>
<evidence type="ECO:0000256" key="2">
    <source>
        <dbReference type="ARBA" id="ARBA00006866"/>
    </source>
</evidence>
<dbReference type="RefSeq" id="XP_029946174.1">
    <property type="nucleotide sequence ID" value="XM_030090314.1"/>
</dbReference>
<dbReference type="PANTHER" id="PTHR14074:SF7">
    <property type="entry name" value="ATP-DEPENDENT RNA HELICASE DHX58"/>
    <property type="match status" value="1"/>
</dbReference>
<keyword evidence="13" id="KW-0694">RNA-binding</keyword>
<dbReference type="Gene3D" id="2.170.150.30">
    <property type="entry name" value="RIG-I-like receptor, C-terminal regulatory domain"/>
    <property type="match status" value="1"/>
</dbReference>
<keyword evidence="20" id="KW-1185">Reference proteome</keyword>
<dbReference type="GO" id="GO:0140374">
    <property type="term" value="P:antiviral innate immune response"/>
    <property type="evidence" value="ECO:0007669"/>
    <property type="project" value="TreeGrafter"/>
</dbReference>
<dbReference type="GO" id="GO:0008270">
    <property type="term" value="F:zinc ion binding"/>
    <property type="evidence" value="ECO:0007669"/>
    <property type="project" value="TreeGrafter"/>
</dbReference>
<dbReference type="Pfam" id="PF00271">
    <property type="entry name" value="Helicase_C"/>
    <property type="match status" value="1"/>
</dbReference>
<evidence type="ECO:0000256" key="3">
    <source>
        <dbReference type="ARBA" id="ARBA00012552"/>
    </source>
</evidence>
<proteinExistence type="inferred from homology"/>
<keyword evidence="8" id="KW-0378">Hydrolase</keyword>
<evidence type="ECO:0000256" key="8">
    <source>
        <dbReference type="ARBA" id="ARBA00022801"/>
    </source>
</evidence>
<dbReference type="RefSeq" id="XP_029946173.1">
    <property type="nucleotide sequence ID" value="XM_030090313.1"/>
</dbReference>
<dbReference type="GeneID" id="115387553"/>
<keyword evidence="6" id="KW-0479">Metal-binding</keyword>
<dbReference type="CDD" id="cd12090">
    <property type="entry name" value="MDA5_ID"/>
    <property type="match status" value="1"/>
</dbReference>
<dbReference type="GO" id="GO:0003727">
    <property type="term" value="F:single-stranded RNA binding"/>
    <property type="evidence" value="ECO:0007669"/>
    <property type="project" value="TreeGrafter"/>
</dbReference>
<dbReference type="Pfam" id="PF18119">
    <property type="entry name" value="RIG-I_C"/>
    <property type="match status" value="1"/>
</dbReference>
<keyword evidence="5" id="KW-0399">Innate immunity</keyword>
<evidence type="ECO:0000256" key="5">
    <source>
        <dbReference type="ARBA" id="ARBA00022588"/>
    </source>
</evidence>
<dbReference type="PROSITE" id="PS51789">
    <property type="entry name" value="RLR_CTR"/>
    <property type="match status" value="1"/>
</dbReference>
<evidence type="ECO:0000256" key="11">
    <source>
        <dbReference type="ARBA" id="ARBA00022840"/>
    </source>
</evidence>
<feature type="domain" description="RLR CTR" evidence="18">
    <location>
        <begin position="543"/>
        <end position="672"/>
    </location>
</feature>
<dbReference type="CTD" id="79132"/>
<dbReference type="Proteomes" id="UP000472267">
    <property type="component" value="Chromosome 4"/>
</dbReference>
<gene>
    <name evidence="19" type="primary">dhx58</name>
</gene>
<dbReference type="InterPro" id="IPR006935">
    <property type="entry name" value="Helicase/UvrB_N"/>
</dbReference>
<dbReference type="AlphaFoldDB" id="A0A672FZ05"/>
<protein>
    <recommendedName>
        <fullName evidence="3">RNA helicase</fullName>
        <ecNumber evidence="3">3.6.4.13</ecNumber>
    </recommendedName>
</protein>
<dbReference type="SUPFAM" id="SSF52540">
    <property type="entry name" value="P-loop containing nucleoside triphosphate hydrolases"/>
    <property type="match status" value="1"/>
</dbReference>
<evidence type="ECO:0000256" key="6">
    <source>
        <dbReference type="ARBA" id="ARBA00022723"/>
    </source>
</evidence>
<comment type="similarity">
    <text evidence="2">Belongs to the helicase family. RLR subfamily.</text>
</comment>
<evidence type="ECO:0000313" key="20">
    <source>
        <dbReference type="Proteomes" id="UP000472267"/>
    </source>
</evidence>
<dbReference type="GO" id="GO:0003677">
    <property type="term" value="F:DNA binding"/>
    <property type="evidence" value="ECO:0007669"/>
    <property type="project" value="InterPro"/>
</dbReference>
<dbReference type="GO" id="GO:0003725">
    <property type="term" value="F:double-stranded RNA binding"/>
    <property type="evidence" value="ECO:0007669"/>
    <property type="project" value="TreeGrafter"/>
</dbReference>
<dbReference type="InterPro" id="IPR014001">
    <property type="entry name" value="Helicase_ATP-bd"/>
</dbReference>
<dbReference type="InterPro" id="IPR041204">
    <property type="entry name" value="RIG-I-like_C"/>
</dbReference>
<comment type="subcellular location">
    <subcellularLocation>
        <location evidence="1">Cytoplasm</location>
    </subcellularLocation>
</comment>
<dbReference type="InterPro" id="IPR051363">
    <property type="entry name" value="RLR_Helicase"/>
</dbReference>
<dbReference type="GO" id="GO:0002753">
    <property type="term" value="P:cytoplasmic pattern recognition receptor signaling pathway"/>
    <property type="evidence" value="ECO:0007669"/>
    <property type="project" value="TreeGrafter"/>
</dbReference>
<dbReference type="SMART" id="SM00487">
    <property type="entry name" value="DEXDc"/>
    <property type="match status" value="1"/>
</dbReference>
<keyword evidence="4" id="KW-0963">Cytoplasm</keyword>
<dbReference type="Ensembl" id="ENSSFAT00005011689.1">
    <property type="protein sequence ID" value="ENSSFAP00005011212.1"/>
    <property type="gene ID" value="ENSSFAG00005006288.1"/>
</dbReference>
<keyword evidence="12" id="KW-0391">Immunity</keyword>
<dbReference type="GO" id="GO:0003724">
    <property type="term" value="F:RNA helicase activity"/>
    <property type="evidence" value="ECO:0007669"/>
    <property type="project" value="UniProtKB-EC"/>
</dbReference>
<reference evidence="19" key="3">
    <citation type="submission" date="2025-09" db="UniProtKB">
        <authorList>
            <consortium name="Ensembl"/>
        </authorList>
    </citation>
    <scope>IDENTIFICATION</scope>
</reference>
<dbReference type="PROSITE" id="PS51192">
    <property type="entry name" value="HELICASE_ATP_BIND_1"/>
    <property type="match status" value="1"/>
</dbReference>
<evidence type="ECO:0000256" key="13">
    <source>
        <dbReference type="ARBA" id="ARBA00022884"/>
    </source>
</evidence>
<keyword evidence="7" id="KW-0547">Nucleotide-binding</keyword>
<dbReference type="PROSITE" id="PS51194">
    <property type="entry name" value="HELICASE_CTER"/>
    <property type="match status" value="1"/>
</dbReference>
<dbReference type="GO" id="GO:0005524">
    <property type="term" value="F:ATP binding"/>
    <property type="evidence" value="ECO:0007669"/>
    <property type="project" value="UniProtKB-KW"/>
</dbReference>
<evidence type="ECO:0000256" key="14">
    <source>
        <dbReference type="ARBA" id="ARBA00023118"/>
    </source>
</evidence>
<accession>A0A672FZ05</accession>
<dbReference type="Gene3D" id="1.20.1320.30">
    <property type="match status" value="1"/>
</dbReference>
<dbReference type="InterPro" id="IPR001650">
    <property type="entry name" value="Helicase_C-like"/>
</dbReference>
<reference evidence="19" key="2">
    <citation type="submission" date="2025-08" db="UniProtKB">
        <authorList>
            <consortium name="Ensembl"/>
        </authorList>
    </citation>
    <scope>IDENTIFICATION</scope>
</reference>
<dbReference type="GO" id="GO:0016787">
    <property type="term" value="F:hydrolase activity"/>
    <property type="evidence" value="ECO:0007669"/>
    <property type="project" value="UniProtKB-KW"/>
</dbReference>
<dbReference type="Gene3D" id="3.40.50.300">
    <property type="entry name" value="P-loop containing nucleotide triphosphate hydrolases"/>
    <property type="match status" value="2"/>
</dbReference>
<keyword evidence="14" id="KW-0051">Antiviral defense</keyword>
<dbReference type="InterPro" id="IPR038557">
    <property type="entry name" value="RLR_C_sf"/>
</dbReference>
<evidence type="ECO:0000256" key="1">
    <source>
        <dbReference type="ARBA" id="ARBA00004496"/>
    </source>
</evidence>
<reference evidence="19" key="1">
    <citation type="submission" date="2019-06" db="EMBL/GenBank/DDBJ databases">
        <authorList>
            <consortium name="Wellcome Sanger Institute Data Sharing"/>
        </authorList>
    </citation>
    <scope>NUCLEOTIDE SEQUENCE [LARGE SCALE GENOMIC DNA]</scope>
</reference>
<dbReference type="PANTHER" id="PTHR14074">
    <property type="entry name" value="HELICASE WITH DEATH DOMAIN-RELATED"/>
    <property type="match status" value="1"/>
</dbReference>
<evidence type="ECO:0000259" key="18">
    <source>
        <dbReference type="PROSITE" id="PS51789"/>
    </source>
</evidence>
<evidence type="ECO:0000256" key="12">
    <source>
        <dbReference type="ARBA" id="ARBA00022859"/>
    </source>
</evidence>
<evidence type="ECO:0000259" key="16">
    <source>
        <dbReference type="PROSITE" id="PS51192"/>
    </source>
</evidence>
<dbReference type="SMART" id="SM00490">
    <property type="entry name" value="HELICc"/>
    <property type="match status" value="1"/>
</dbReference>
<dbReference type="GO" id="GO:0005737">
    <property type="term" value="C:cytoplasm"/>
    <property type="evidence" value="ECO:0007669"/>
    <property type="project" value="UniProtKB-SubCell"/>
</dbReference>
<evidence type="ECO:0000256" key="7">
    <source>
        <dbReference type="ARBA" id="ARBA00022741"/>
    </source>
</evidence>
<dbReference type="Pfam" id="PF04851">
    <property type="entry name" value="ResIII"/>
    <property type="match status" value="1"/>
</dbReference>
<dbReference type="InterPro" id="IPR027417">
    <property type="entry name" value="P-loop_NTPase"/>
</dbReference>
<keyword evidence="10" id="KW-0862">Zinc</keyword>
<keyword evidence="11" id="KW-0067">ATP-binding</keyword>
<organism evidence="19 20">
    <name type="scientific">Salarias fasciatus</name>
    <name type="common">Jewelled blenny</name>
    <name type="synonym">Blennius fasciatus</name>
    <dbReference type="NCBI Taxonomy" id="181472"/>
    <lineage>
        <taxon>Eukaryota</taxon>
        <taxon>Metazoa</taxon>
        <taxon>Chordata</taxon>
        <taxon>Craniata</taxon>
        <taxon>Vertebrata</taxon>
        <taxon>Euteleostomi</taxon>
        <taxon>Actinopterygii</taxon>
        <taxon>Neopterygii</taxon>
        <taxon>Teleostei</taxon>
        <taxon>Neoteleostei</taxon>
        <taxon>Acanthomorphata</taxon>
        <taxon>Ovalentaria</taxon>
        <taxon>Blenniimorphae</taxon>
        <taxon>Blenniiformes</taxon>
        <taxon>Blennioidei</taxon>
        <taxon>Blenniidae</taxon>
        <taxon>Salariinae</taxon>
        <taxon>Salarias</taxon>
    </lineage>
</organism>
<keyword evidence="9" id="KW-0347">Helicase</keyword>
<evidence type="ECO:0000256" key="4">
    <source>
        <dbReference type="ARBA" id="ARBA00022490"/>
    </source>
</evidence>
<feature type="domain" description="Helicase ATP-binding" evidence="16">
    <location>
        <begin position="14"/>
        <end position="192"/>
    </location>
</feature>
<comment type="catalytic activity">
    <reaction evidence="15">
        <text>ATP + H2O = ADP + phosphate + H(+)</text>
        <dbReference type="Rhea" id="RHEA:13065"/>
        <dbReference type="ChEBI" id="CHEBI:15377"/>
        <dbReference type="ChEBI" id="CHEBI:15378"/>
        <dbReference type="ChEBI" id="CHEBI:30616"/>
        <dbReference type="ChEBI" id="CHEBI:43474"/>
        <dbReference type="ChEBI" id="CHEBI:456216"/>
        <dbReference type="EC" id="3.6.4.13"/>
    </reaction>
    <physiologicalReaction direction="left-to-right" evidence="15">
        <dbReference type="Rhea" id="RHEA:13066"/>
    </physiologicalReaction>
</comment>
<evidence type="ECO:0000259" key="17">
    <source>
        <dbReference type="PROSITE" id="PS51194"/>
    </source>
</evidence>
<dbReference type="Pfam" id="PF11648">
    <property type="entry name" value="RIG-I_C-RD"/>
    <property type="match status" value="1"/>
</dbReference>
<dbReference type="GO" id="GO:0039536">
    <property type="term" value="P:negative regulation of RIG-I signaling pathway"/>
    <property type="evidence" value="ECO:0007669"/>
    <property type="project" value="TreeGrafter"/>
</dbReference>
<name>A0A672FZ05_SALFA</name>
<sequence length="680" mass="77737">MEDLKLYKYQEEVVERALQGENIIIWLPTGSGKTRAAVHVAQKHLENTPNAKVVLLVNTVHLVNQHYAREFEPHLGRKYAILPVSGDTDEKDYFGIATRDKHVVICTAQILYNAMINQDDAKHAELSDITLLIIDECHHTQKETVYNKIMRRYVEKKLRRDGRLPQILGLTASPGAGGARTLEKAVDHVLEICANLDSAIVSPVKQVTELKQTVLRPQKIYDIVEKRAEDPFGDHLKRMMQHIHEFMDPPPDFRPREFGTQEYEADVVELKKRGISEKSRGLTQCAVHLREYNDALLINDTLRMIDAYRSLEEFYKLKYESAIDATDDFLLGLFIENRAELKEVALISRFENPKMAQLESTLLKQFGSGVPSKGIVFSKTRKSTHYLQDWVQGNPALQDAGVRSAVLTGAGNGSLMTQSQQKATIEDFRRNRVNLLISTSVAEEGLDIPECNLVVRYGLLTNEIAQLQAIGRARAKDSHYSVVAQQGGREVHRERINEYLEGLTREAVTEVQAMDRREFRLKLAEVQREALISSELKDKLIAEKKSRNAASNIRLLCQNCFTPVANANDIRVIDNTHHVNVSLKFKEHYKLGHLVTLPKKFEDWEPGCTIKCNHDNCNMDWGYEINYKKKALLPNLCIKKFVVETPDGRRPVKKWKNVPFTVKDFSFEEYCQEHFSDLFD</sequence>
<evidence type="ECO:0000256" key="10">
    <source>
        <dbReference type="ARBA" id="ARBA00022833"/>
    </source>
</evidence>
<evidence type="ECO:0000313" key="19">
    <source>
        <dbReference type="Ensembl" id="ENSSFAP00005011212.1"/>
    </source>
</evidence>
<evidence type="ECO:0000256" key="9">
    <source>
        <dbReference type="ARBA" id="ARBA00022806"/>
    </source>
</evidence>
<dbReference type="EC" id="3.6.4.13" evidence="3"/>
<dbReference type="InterPro" id="IPR021673">
    <property type="entry name" value="RLR_CTR"/>
</dbReference>
<feature type="domain" description="Helicase C-terminal" evidence="17">
    <location>
        <begin position="362"/>
        <end position="527"/>
    </location>
</feature>